<keyword evidence="3" id="KW-0479">Metal-binding</keyword>
<evidence type="ECO:0000313" key="8">
    <source>
        <dbReference type="EMBL" id="NVO29385.1"/>
    </source>
</evidence>
<dbReference type="Pfam" id="PF11939">
    <property type="entry name" value="NiFe-hyd_HybE"/>
    <property type="match status" value="1"/>
</dbReference>
<keyword evidence="9" id="KW-1185">Reference proteome</keyword>
<evidence type="ECO:0000313" key="9">
    <source>
        <dbReference type="Proteomes" id="UP000523601"/>
    </source>
</evidence>
<dbReference type="PROSITE" id="PS00202">
    <property type="entry name" value="RUBREDOXIN"/>
    <property type="match status" value="1"/>
</dbReference>
<dbReference type="InterPro" id="IPR024935">
    <property type="entry name" value="Rubredoxin_dom"/>
</dbReference>
<dbReference type="NCBIfam" id="TIGR03993">
    <property type="entry name" value="hydrog_HybE"/>
    <property type="match status" value="1"/>
</dbReference>
<comment type="cofactor">
    <cofactor evidence="1">
        <name>Fe(3+)</name>
        <dbReference type="ChEBI" id="CHEBI:29034"/>
    </cofactor>
</comment>
<dbReference type="Gene3D" id="3.30.1460.40">
    <property type="entry name" value="[NiFe]-hydrogenase assembly chaperone, HybE"/>
    <property type="match status" value="1"/>
</dbReference>
<comment type="caution">
    <text evidence="8">The sequence shown here is derived from an EMBL/GenBank/DDBJ whole genome shotgun (WGS) entry which is preliminary data.</text>
</comment>
<organism evidence="8 9">
    <name type="scientific">Donghicola mangrovi</name>
    <dbReference type="NCBI Taxonomy" id="2729614"/>
    <lineage>
        <taxon>Bacteria</taxon>
        <taxon>Pseudomonadati</taxon>
        <taxon>Pseudomonadota</taxon>
        <taxon>Alphaproteobacteria</taxon>
        <taxon>Rhodobacterales</taxon>
        <taxon>Roseobacteraceae</taxon>
        <taxon>Donghicola</taxon>
    </lineage>
</organism>
<dbReference type="PROSITE" id="PS50903">
    <property type="entry name" value="RUBREDOXIN_LIKE"/>
    <property type="match status" value="1"/>
</dbReference>
<reference evidence="8 9" key="1">
    <citation type="submission" date="2020-04" db="EMBL/GenBank/DDBJ databases">
        <title>Donghicola sp., a member of the Rhodobacteraceae family isolated from mangrove forest in Thailand.</title>
        <authorList>
            <person name="Charoenyingcharoen P."/>
            <person name="Yukphan P."/>
        </authorList>
    </citation>
    <scope>NUCLEOTIDE SEQUENCE [LARGE SCALE GENOMIC DNA]</scope>
    <source>
        <strain evidence="8 9">C2-DW-16</strain>
    </source>
</reference>
<keyword evidence="4" id="KW-0249">Electron transport</keyword>
<dbReference type="PANTHER" id="PTHR47627:SF1">
    <property type="entry name" value="RUBREDOXIN-1-RELATED"/>
    <property type="match status" value="1"/>
</dbReference>
<gene>
    <name evidence="8" type="primary">hybE</name>
    <name evidence="8" type="ORF">HJ526_18345</name>
</gene>
<evidence type="ECO:0000256" key="1">
    <source>
        <dbReference type="ARBA" id="ARBA00001965"/>
    </source>
</evidence>
<dbReference type="InterPro" id="IPR023994">
    <property type="entry name" value="NiFe-hyd_HybE"/>
</dbReference>
<feature type="region of interest" description="Disordered" evidence="6">
    <location>
        <begin position="229"/>
        <end position="249"/>
    </location>
</feature>
<dbReference type="InterPro" id="IPR024934">
    <property type="entry name" value="Rubredoxin-like_dom"/>
</dbReference>
<dbReference type="PANTHER" id="PTHR47627">
    <property type="entry name" value="RUBREDOXIN"/>
    <property type="match status" value="1"/>
</dbReference>
<evidence type="ECO:0000256" key="2">
    <source>
        <dbReference type="ARBA" id="ARBA00022448"/>
    </source>
</evidence>
<dbReference type="CDD" id="cd00730">
    <property type="entry name" value="rubredoxin"/>
    <property type="match status" value="1"/>
</dbReference>
<evidence type="ECO:0000259" key="7">
    <source>
        <dbReference type="PROSITE" id="PS50903"/>
    </source>
</evidence>
<name>A0ABX2PIP7_9RHOB</name>
<keyword evidence="2" id="KW-0813">Transport</keyword>
<evidence type="ECO:0000256" key="6">
    <source>
        <dbReference type="SAM" id="MobiDB-lite"/>
    </source>
</evidence>
<dbReference type="InterPro" id="IPR018527">
    <property type="entry name" value="Rubredoxin_Fe_BS"/>
</dbReference>
<evidence type="ECO:0000256" key="4">
    <source>
        <dbReference type="ARBA" id="ARBA00022982"/>
    </source>
</evidence>
<dbReference type="InterPro" id="IPR038530">
    <property type="entry name" value="NiFe-hyd_HybE_sf"/>
</dbReference>
<dbReference type="InterPro" id="IPR050526">
    <property type="entry name" value="Rubredoxin_ET"/>
</dbReference>
<dbReference type="SUPFAM" id="SSF57802">
    <property type="entry name" value="Rubredoxin-like"/>
    <property type="match status" value="1"/>
</dbReference>
<keyword evidence="5" id="KW-0408">Iron</keyword>
<evidence type="ECO:0000256" key="3">
    <source>
        <dbReference type="ARBA" id="ARBA00022723"/>
    </source>
</evidence>
<dbReference type="EMBL" id="JABCJD010000015">
    <property type="protein sequence ID" value="NVO29385.1"/>
    <property type="molecule type" value="Genomic_DNA"/>
</dbReference>
<feature type="domain" description="Rubredoxin-like" evidence="7">
    <location>
        <begin position="18"/>
        <end position="69"/>
    </location>
</feature>
<accession>A0ABX2PIP7</accession>
<dbReference type="Proteomes" id="UP000523601">
    <property type="component" value="Unassembled WGS sequence"/>
</dbReference>
<dbReference type="RefSeq" id="WP_176856074.1">
    <property type="nucleotide sequence ID" value="NZ_JABCJD010000015.1"/>
</dbReference>
<sequence length="265" mass="29157">MSTFEGSYLGANDKISPRAVMECKICWTPYDPEEGDDTRQVLPGTPFMHLPEDWSCPNCDAPKAQFLVSHDPGSDQMAEAAMLSKKTSALVTDFNEVWHAKMRDVPIVNKVLHVQAVGWRVHEGRPLGILISPWFMNLIQLPAEGEDWSDLMAGAKEHLTFPSGDYEFISNVREMTGGYKACSLFSPMGDFKSQAAAVEVAEAVMVALFQEEHRAETDRSADIRATREAELKAAEEAEQAAAEPEVPILSDAPTRRAIISAGMAD</sequence>
<proteinExistence type="predicted"/>
<dbReference type="Pfam" id="PF00301">
    <property type="entry name" value="Rubredoxin"/>
    <property type="match status" value="1"/>
</dbReference>
<evidence type="ECO:0000256" key="5">
    <source>
        <dbReference type="ARBA" id="ARBA00023004"/>
    </source>
</evidence>
<dbReference type="Gene3D" id="2.20.28.10">
    <property type="match status" value="1"/>
</dbReference>
<protein>
    <submittedName>
        <fullName evidence="8">[NiFe]-hydrogenase assembly chaperone HybE</fullName>
    </submittedName>
</protein>
<dbReference type="PRINTS" id="PR00163">
    <property type="entry name" value="RUBREDOXIN"/>
</dbReference>